<name>A0A371P6C2_9BACL</name>
<proteinExistence type="predicted"/>
<dbReference type="GO" id="GO:0003824">
    <property type="term" value="F:catalytic activity"/>
    <property type="evidence" value="ECO:0007669"/>
    <property type="project" value="InterPro"/>
</dbReference>
<dbReference type="Proteomes" id="UP000261905">
    <property type="component" value="Unassembled WGS sequence"/>
</dbReference>
<dbReference type="Gene3D" id="3.90.330.10">
    <property type="entry name" value="Nitrile hydratase alpha /Thiocyanate hydrolase gamma"/>
    <property type="match status" value="2"/>
</dbReference>
<keyword evidence="2" id="KW-1185">Reference proteome</keyword>
<gene>
    <name evidence="1" type="ORF">DX130_20775</name>
</gene>
<dbReference type="AlphaFoldDB" id="A0A371P6C2"/>
<sequence>MITVPSEKELREQIIEKAWADGEFKQQLLKDPKAAIQDAFGIEIPAEFKLTVLEETDDTFYLVLPKNPDDKENVVGEVCYPRW</sequence>
<dbReference type="InterPro" id="IPR022513">
    <property type="entry name" value="TOMM_pelo"/>
</dbReference>
<evidence type="ECO:0000313" key="2">
    <source>
        <dbReference type="Proteomes" id="UP000261905"/>
    </source>
</evidence>
<dbReference type="InterPro" id="IPR036648">
    <property type="entry name" value="CN_Hdrase_a/SCN_Hdrase_g_sf"/>
</dbReference>
<dbReference type="NCBIfam" id="TIGR03793">
    <property type="entry name" value="leader_NHLP"/>
    <property type="match status" value="1"/>
</dbReference>
<accession>A0A371P6C2</accession>
<dbReference type="EMBL" id="QUBQ01000005">
    <property type="protein sequence ID" value="REK71442.1"/>
    <property type="molecule type" value="Genomic_DNA"/>
</dbReference>
<dbReference type="OrthoDB" id="1371078at2"/>
<evidence type="ECO:0000313" key="1">
    <source>
        <dbReference type="EMBL" id="REK71442.1"/>
    </source>
</evidence>
<comment type="caution">
    <text evidence="1">The sequence shown here is derived from an EMBL/GenBank/DDBJ whole genome shotgun (WGS) entry which is preliminary data.</text>
</comment>
<dbReference type="GO" id="GO:0046914">
    <property type="term" value="F:transition metal ion binding"/>
    <property type="evidence" value="ECO:0007669"/>
    <property type="project" value="InterPro"/>
</dbReference>
<protein>
    <submittedName>
        <fullName evidence="1">NHLP leader peptide family natural product</fullName>
    </submittedName>
</protein>
<dbReference type="SUPFAM" id="SSF56209">
    <property type="entry name" value="Nitrile hydratase alpha chain"/>
    <property type="match status" value="1"/>
</dbReference>
<reference evidence="1 2" key="1">
    <citation type="submission" date="2018-08" db="EMBL/GenBank/DDBJ databases">
        <title>Paenibacillus sp. M4BSY-1, whole genome shotgun sequence.</title>
        <authorList>
            <person name="Tuo L."/>
        </authorList>
    </citation>
    <scope>NUCLEOTIDE SEQUENCE [LARGE SCALE GENOMIC DNA]</scope>
    <source>
        <strain evidence="1 2">M4BSY-1</strain>
    </source>
</reference>
<organism evidence="1 2">
    <name type="scientific">Paenibacillus paeoniae</name>
    <dbReference type="NCBI Taxonomy" id="2292705"/>
    <lineage>
        <taxon>Bacteria</taxon>
        <taxon>Bacillati</taxon>
        <taxon>Bacillota</taxon>
        <taxon>Bacilli</taxon>
        <taxon>Bacillales</taxon>
        <taxon>Paenibacillaceae</taxon>
        <taxon>Paenibacillus</taxon>
    </lineage>
</organism>